<gene>
    <name evidence="1" type="ORF">LY90DRAFT_113279</name>
</gene>
<sequence length="195" mass="22952">MGIKSKIKGSYAYTQWKLGKYTKRRVKNSCSPEWVIERQQYERDRVDNYSENFYHNRELDTTYKMPPIKNNVVYQEPREDPVNIRNIARNNTRPLPRPVSTSVIPANVNRRDINGSPIRNSTVIDSDQYNRVTLQKSDIADVLVPSRNYTLVQNSNRSSVAYYSQDNGGHNKRERYISRNFNYTSNNFDFNSRNI</sequence>
<dbReference type="Proteomes" id="UP000193920">
    <property type="component" value="Unassembled WGS sequence"/>
</dbReference>
<dbReference type="EMBL" id="MCOG01000218">
    <property type="protein sequence ID" value="ORY24835.1"/>
    <property type="molecule type" value="Genomic_DNA"/>
</dbReference>
<proteinExistence type="predicted"/>
<evidence type="ECO:0000313" key="2">
    <source>
        <dbReference type="Proteomes" id="UP000193920"/>
    </source>
</evidence>
<evidence type="ECO:0000313" key="1">
    <source>
        <dbReference type="EMBL" id="ORY24835.1"/>
    </source>
</evidence>
<accession>A0A1Y2AS94</accession>
<keyword evidence="2" id="KW-1185">Reference proteome</keyword>
<organism evidence="1 2">
    <name type="scientific">Neocallimastix californiae</name>
    <dbReference type="NCBI Taxonomy" id="1754190"/>
    <lineage>
        <taxon>Eukaryota</taxon>
        <taxon>Fungi</taxon>
        <taxon>Fungi incertae sedis</taxon>
        <taxon>Chytridiomycota</taxon>
        <taxon>Chytridiomycota incertae sedis</taxon>
        <taxon>Neocallimastigomycetes</taxon>
        <taxon>Neocallimastigales</taxon>
        <taxon>Neocallimastigaceae</taxon>
        <taxon>Neocallimastix</taxon>
    </lineage>
</organism>
<comment type="caution">
    <text evidence="1">The sequence shown here is derived from an EMBL/GenBank/DDBJ whole genome shotgun (WGS) entry which is preliminary data.</text>
</comment>
<dbReference type="OrthoDB" id="2129542at2759"/>
<name>A0A1Y2AS94_9FUNG</name>
<reference evidence="1 2" key="1">
    <citation type="submission" date="2016-08" db="EMBL/GenBank/DDBJ databases">
        <title>A Parts List for Fungal Cellulosomes Revealed by Comparative Genomics.</title>
        <authorList>
            <consortium name="DOE Joint Genome Institute"/>
            <person name="Haitjema C.H."/>
            <person name="Gilmore S.P."/>
            <person name="Henske J.K."/>
            <person name="Solomon K.V."/>
            <person name="De Groot R."/>
            <person name="Kuo A."/>
            <person name="Mondo S.J."/>
            <person name="Salamov A.A."/>
            <person name="Labutti K."/>
            <person name="Zhao Z."/>
            <person name="Chiniquy J."/>
            <person name="Barry K."/>
            <person name="Brewer H.M."/>
            <person name="Purvine S.O."/>
            <person name="Wright A.T."/>
            <person name="Boxma B."/>
            <person name="Van Alen T."/>
            <person name="Hackstein J.H."/>
            <person name="Baker S.E."/>
            <person name="Grigoriev I.V."/>
            <person name="O'Malley M.A."/>
        </authorList>
    </citation>
    <scope>NUCLEOTIDE SEQUENCE [LARGE SCALE GENOMIC DNA]</scope>
    <source>
        <strain evidence="1 2">G1</strain>
    </source>
</reference>
<protein>
    <submittedName>
        <fullName evidence="1">Uncharacterized protein</fullName>
    </submittedName>
</protein>
<dbReference type="AlphaFoldDB" id="A0A1Y2AS94"/>